<dbReference type="AlphaFoldDB" id="A0AAW0GMC2"/>
<accession>A0AAW0GMC2</accession>
<dbReference type="PANTHER" id="PTHR28221">
    <property type="entry name" value="RNA POLYMERASE I-SPECIFIC TRANSCRIPTION INITIATION FACTOR RRN6"/>
    <property type="match status" value="1"/>
</dbReference>
<dbReference type="SUPFAM" id="SSF50978">
    <property type="entry name" value="WD40 repeat-like"/>
    <property type="match status" value="1"/>
</dbReference>
<feature type="compositionally biased region" description="Low complexity" evidence="1">
    <location>
        <begin position="837"/>
        <end position="864"/>
    </location>
</feature>
<feature type="region of interest" description="Disordered" evidence="1">
    <location>
        <begin position="756"/>
        <end position="793"/>
    </location>
</feature>
<dbReference type="Pfam" id="PF20639">
    <property type="entry name" value="Rrn6_K-rich"/>
    <property type="match status" value="1"/>
</dbReference>
<organism evidence="3 4">
    <name type="scientific">Cerrena zonata</name>
    <dbReference type="NCBI Taxonomy" id="2478898"/>
    <lineage>
        <taxon>Eukaryota</taxon>
        <taxon>Fungi</taxon>
        <taxon>Dikarya</taxon>
        <taxon>Basidiomycota</taxon>
        <taxon>Agaricomycotina</taxon>
        <taxon>Agaricomycetes</taxon>
        <taxon>Polyporales</taxon>
        <taxon>Cerrenaceae</taxon>
        <taxon>Cerrena</taxon>
    </lineage>
</organism>
<evidence type="ECO:0000259" key="2">
    <source>
        <dbReference type="Pfam" id="PF20639"/>
    </source>
</evidence>
<name>A0AAW0GMC2_9APHY</name>
<feature type="domain" description="RRN6 K-rich C-terminal" evidence="2">
    <location>
        <begin position="739"/>
        <end position="888"/>
    </location>
</feature>
<dbReference type="InterPro" id="IPR048536">
    <property type="entry name" value="Rrn6_K-rich"/>
</dbReference>
<evidence type="ECO:0000313" key="4">
    <source>
        <dbReference type="Proteomes" id="UP001385951"/>
    </source>
</evidence>
<comment type="caution">
    <text evidence="3">The sequence shown here is derived from an EMBL/GenBank/DDBJ whole genome shotgun (WGS) entry which is preliminary data.</text>
</comment>
<gene>
    <name evidence="3" type="ORF">QCA50_003359</name>
</gene>
<protein>
    <recommendedName>
        <fullName evidence="2">RRN6 K-rich C-terminal domain-containing protein</fullName>
    </recommendedName>
</protein>
<keyword evidence="4" id="KW-1185">Reference proteome</keyword>
<feature type="compositionally biased region" description="Polar residues" evidence="1">
    <location>
        <begin position="1"/>
        <end position="12"/>
    </location>
</feature>
<dbReference type="InterPro" id="IPR036322">
    <property type="entry name" value="WD40_repeat_dom_sf"/>
</dbReference>
<evidence type="ECO:0000313" key="3">
    <source>
        <dbReference type="EMBL" id="KAK7693787.1"/>
    </source>
</evidence>
<feature type="compositionally biased region" description="Basic residues" evidence="1">
    <location>
        <begin position="875"/>
        <end position="888"/>
    </location>
</feature>
<feature type="region of interest" description="Disordered" evidence="1">
    <location>
        <begin position="805"/>
        <end position="888"/>
    </location>
</feature>
<sequence length="888" mass="98446">MDSWPHRTSATNHVPKRRKAKSQVSSEISGYPVVEHGAITAANVHRKANSLEWTFLSNEDSERRLHVIRDPVKIFPATKRIPARTNTNVPQTAEQATQFLRLHYPDADFPHDIVRNHIAEDLDAHHKQKAFDPYAGNSLATFVVRANTRQSESYVAFPMGETGCQLNVSPVLTSEETGMLFKPTTKPTWESPIPILQLISGTFGLLAKTEIHTVLAARTYSSTSFLGMSADPEESGSPIVSELSFVSNSQTGGRPSVDVILSDAAPSRAILVTITAHCMTSCSKLVAFPHIIPCFPSNDVLSFDLRMPNSSQTIHRCPSTHAFTDLAYSSSTGFITVCSTSEILWLDERYDKRPIFSVKHGRRYDQHLQISNVMFKDSPLTFLTSRRDGLIAVYDVSQGEDNLLHLHTPPYTLPSVSNLGSVRSGYTWLQNPDEEHRTCFMQLTDRGSLHRMDLEFSTSTVEDIARGTDGGYEWSDMVWQIEKDVENQHEDTGPTGERGYEETDLNDAYCVLFCEDEASDDTPTAAYDLLETMPFFWQKQEEPIEHVLTTFDIAFRSGTDPRDPSRADFFTGTPLDSVRGHRALKQGRIPLDVVKKRSALHWDMGSVHKRFVPDTQGGSTDVHNTLLQYDLIVDDNRPAASYRRETEAKDQLALDLSLSSNVFSSRAIKSTTTDSVEDDIDTMSTAAGSMSLDANEPPQVKFGFLDPIPVEDAEKNYDKVESSSGKNRVLSQPLGVRLLLSEWTIGEDPQAYHYVDPYDVNAPPPRSLARTKEQPRKRTPPPVASQPSRIQKPPAIAVKATPTAPPAIVSTQPSRPAPVPSVPSLLQRQQSLPRVHQTGSQPTQTGWSSGSQSQSQMPVMSTQVLPGPHGGRPQPAKKKPPKKRVGGF</sequence>
<evidence type="ECO:0000256" key="1">
    <source>
        <dbReference type="SAM" id="MobiDB-lite"/>
    </source>
</evidence>
<dbReference type="PANTHER" id="PTHR28221:SF2">
    <property type="entry name" value="RNA POLYMERASE I-SPECIFIC TRANSCRIPTION INITIATION FACTOR RRN6"/>
    <property type="match status" value="1"/>
</dbReference>
<proteinExistence type="predicted"/>
<reference evidence="3 4" key="1">
    <citation type="submission" date="2022-09" db="EMBL/GenBank/DDBJ databases">
        <authorList>
            <person name="Palmer J.M."/>
        </authorList>
    </citation>
    <scope>NUCLEOTIDE SEQUENCE [LARGE SCALE GENOMIC DNA]</scope>
    <source>
        <strain evidence="3 4">DSM 7382</strain>
    </source>
</reference>
<dbReference type="InterPro" id="IPR019350">
    <property type="entry name" value="RNA_pol_I-sp_TIF_RRN6-like"/>
</dbReference>
<feature type="region of interest" description="Disordered" evidence="1">
    <location>
        <begin position="1"/>
        <end position="28"/>
    </location>
</feature>
<dbReference type="EMBL" id="JASBNA010000003">
    <property type="protein sequence ID" value="KAK7693787.1"/>
    <property type="molecule type" value="Genomic_DNA"/>
</dbReference>
<dbReference type="Proteomes" id="UP001385951">
    <property type="component" value="Unassembled WGS sequence"/>
</dbReference>